<protein>
    <submittedName>
        <fullName evidence="8">Phosphate</fullName>
    </submittedName>
</protein>
<organism evidence="8 9">
    <name type="scientific">Aspergillus sclerotialis</name>
    <dbReference type="NCBI Taxonomy" id="2070753"/>
    <lineage>
        <taxon>Eukaryota</taxon>
        <taxon>Fungi</taxon>
        <taxon>Dikarya</taxon>
        <taxon>Ascomycota</taxon>
        <taxon>Pezizomycotina</taxon>
        <taxon>Eurotiomycetes</taxon>
        <taxon>Eurotiomycetidae</taxon>
        <taxon>Eurotiales</taxon>
        <taxon>Aspergillaceae</taxon>
        <taxon>Aspergillus</taxon>
        <taxon>Aspergillus subgen. Polypaecilum</taxon>
    </lineage>
</organism>
<reference evidence="9" key="1">
    <citation type="submission" date="2017-02" db="EMBL/GenBank/DDBJ databases">
        <authorList>
            <person name="Tafer H."/>
            <person name="Lopandic K."/>
        </authorList>
    </citation>
    <scope>NUCLEOTIDE SEQUENCE [LARGE SCALE GENOMIC DNA]</scope>
    <source>
        <strain evidence="9">CBS 366.77</strain>
    </source>
</reference>
<gene>
    <name evidence="8" type="ORF">PHISCL_04683</name>
</gene>
<dbReference type="Pfam" id="PF07690">
    <property type="entry name" value="MFS_1"/>
    <property type="match status" value="1"/>
</dbReference>
<keyword evidence="2" id="KW-0813">Transport</keyword>
<dbReference type="GO" id="GO:0022857">
    <property type="term" value="F:transmembrane transporter activity"/>
    <property type="evidence" value="ECO:0007669"/>
    <property type="project" value="InterPro"/>
</dbReference>
<dbReference type="GO" id="GO:0016020">
    <property type="term" value="C:membrane"/>
    <property type="evidence" value="ECO:0007669"/>
    <property type="project" value="UniProtKB-SubCell"/>
</dbReference>
<proteinExistence type="predicted"/>
<evidence type="ECO:0000313" key="8">
    <source>
        <dbReference type="EMBL" id="RJE22992.1"/>
    </source>
</evidence>
<feature type="domain" description="Major facilitator superfamily (MFS) profile" evidence="7">
    <location>
        <begin position="43"/>
        <end position="555"/>
    </location>
</feature>
<dbReference type="SUPFAM" id="SSF103473">
    <property type="entry name" value="MFS general substrate transporter"/>
    <property type="match status" value="1"/>
</dbReference>
<dbReference type="PANTHER" id="PTHR23511">
    <property type="entry name" value="SYNAPTIC VESICLE GLYCOPROTEIN 2"/>
    <property type="match status" value="1"/>
</dbReference>
<sequence>MRKFHARLYKTDRTRDFDHEQDRYVRMRQIYDTIDRQSYQWIVVLVAGIGFFLDGYTLFANNMALPMISYVYWRDEVSSLRLTCINIATLAGTLFGMMLFGFLADKHGRKKMYGAELVLLITATLGVVMSSRGENGSMNVFAWLVWWRICVGIGAGADYPLSAVITSEFAPTKHRARMMASVFFMQPLGQIAGNLVSLIVIAVSHGSDDNDMTRSMDSAWRWVLGIGVVPGSIATILRFAIPESPRYVVEIEDDPITAEFDATTLFSEPSMSPAFDTTSLTTGVGSTIQLPPISSIASYSTHEDDDHNDHLPPATLNTHWRLARTDIVRYFWTEGNWRALAGTSLAWLLLDFGFYGIGLSSPQFLAETWGALHITGAAPNWMTDSRPGASVYDMFFDTSVRGLIVLNIGSFAGCLLFIVFAHRIDRVALQKFMFLALTALFIALGCMFTTLSTSTPAVVTLYIVGQFLFNFGPNATTYMIPAEIFPTRYRGTCHGLSAGAGKLGSILVQVFSTYYHFGVDSGPAASRRHGIVLFVFSACMVIGAAVTHFWIPPVQQRNGRNMIWAGRSYTLETLALGRMGLKSRDAKSRKRANRQRALSFSG</sequence>
<keyword evidence="9" id="KW-1185">Reference proteome</keyword>
<evidence type="ECO:0000256" key="5">
    <source>
        <dbReference type="ARBA" id="ARBA00023136"/>
    </source>
</evidence>
<dbReference type="Proteomes" id="UP000266188">
    <property type="component" value="Unassembled WGS sequence"/>
</dbReference>
<keyword evidence="4 6" id="KW-1133">Transmembrane helix</keyword>
<feature type="transmembrane region" description="Helical" evidence="6">
    <location>
        <begin position="457"/>
        <end position="480"/>
    </location>
</feature>
<comment type="caution">
    <text evidence="8">The sequence shown here is derived from an EMBL/GenBank/DDBJ whole genome shotgun (WGS) entry which is preliminary data.</text>
</comment>
<feature type="transmembrane region" description="Helical" evidence="6">
    <location>
        <begin position="222"/>
        <end position="241"/>
    </location>
</feature>
<evidence type="ECO:0000256" key="4">
    <source>
        <dbReference type="ARBA" id="ARBA00022989"/>
    </source>
</evidence>
<feature type="transmembrane region" description="Helical" evidence="6">
    <location>
        <begin position="182"/>
        <end position="202"/>
    </location>
</feature>
<evidence type="ECO:0000259" key="7">
    <source>
        <dbReference type="PROSITE" id="PS50850"/>
    </source>
</evidence>
<feature type="transmembrane region" description="Helical" evidence="6">
    <location>
        <begin position="79"/>
        <end position="100"/>
    </location>
</feature>
<accession>A0A3A2ZIP7</accession>
<dbReference type="InterPro" id="IPR036259">
    <property type="entry name" value="MFS_trans_sf"/>
</dbReference>
<dbReference type="STRING" id="2070753.A0A3A2ZIP7"/>
<feature type="transmembrane region" description="Helical" evidence="6">
    <location>
        <begin position="531"/>
        <end position="551"/>
    </location>
</feature>
<evidence type="ECO:0000256" key="6">
    <source>
        <dbReference type="SAM" id="Phobius"/>
    </source>
</evidence>
<feature type="transmembrane region" description="Helical" evidence="6">
    <location>
        <begin position="339"/>
        <end position="357"/>
    </location>
</feature>
<keyword evidence="3 6" id="KW-0812">Transmembrane</keyword>
<feature type="transmembrane region" description="Helical" evidence="6">
    <location>
        <begin position="38"/>
        <end position="59"/>
    </location>
</feature>
<evidence type="ECO:0000256" key="2">
    <source>
        <dbReference type="ARBA" id="ARBA00022448"/>
    </source>
</evidence>
<dbReference type="Gene3D" id="1.20.1250.20">
    <property type="entry name" value="MFS general substrate transporter like domains"/>
    <property type="match status" value="2"/>
</dbReference>
<name>A0A3A2ZIP7_9EURO</name>
<dbReference type="AlphaFoldDB" id="A0A3A2ZIP7"/>
<dbReference type="OrthoDB" id="433512at2759"/>
<feature type="transmembrane region" description="Helical" evidence="6">
    <location>
        <begin position="432"/>
        <end position="451"/>
    </location>
</feature>
<dbReference type="EMBL" id="MVGC01000141">
    <property type="protein sequence ID" value="RJE22992.1"/>
    <property type="molecule type" value="Genomic_DNA"/>
</dbReference>
<dbReference type="PANTHER" id="PTHR23511:SF34">
    <property type="entry name" value="SYNAPTIC VESICLE GLYCOPROTEIN 2"/>
    <property type="match status" value="1"/>
</dbReference>
<comment type="subcellular location">
    <subcellularLocation>
        <location evidence="1">Membrane</location>
        <topology evidence="1">Multi-pass membrane protein</topology>
    </subcellularLocation>
</comment>
<evidence type="ECO:0000256" key="3">
    <source>
        <dbReference type="ARBA" id="ARBA00022692"/>
    </source>
</evidence>
<dbReference type="PROSITE" id="PS50850">
    <property type="entry name" value="MFS"/>
    <property type="match status" value="1"/>
</dbReference>
<feature type="transmembrane region" description="Helical" evidence="6">
    <location>
        <begin position="400"/>
        <end position="420"/>
    </location>
</feature>
<dbReference type="InterPro" id="IPR020846">
    <property type="entry name" value="MFS_dom"/>
</dbReference>
<evidence type="ECO:0000313" key="9">
    <source>
        <dbReference type="Proteomes" id="UP000266188"/>
    </source>
</evidence>
<dbReference type="InterPro" id="IPR011701">
    <property type="entry name" value="MFS"/>
</dbReference>
<keyword evidence="5 6" id="KW-0472">Membrane</keyword>
<evidence type="ECO:0000256" key="1">
    <source>
        <dbReference type="ARBA" id="ARBA00004141"/>
    </source>
</evidence>